<name>A0A853KBK8_9BACL</name>
<evidence type="ECO:0000313" key="4">
    <source>
        <dbReference type="Proteomes" id="UP000077421"/>
    </source>
</evidence>
<accession>A0A853KBK8</accession>
<dbReference type="InterPro" id="IPR001119">
    <property type="entry name" value="SLH_dom"/>
</dbReference>
<dbReference type="Proteomes" id="UP000077421">
    <property type="component" value="Unassembled WGS sequence"/>
</dbReference>
<dbReference type="RefSeq" id="WP_067562594.1">
    <property type="nucleotide sequence ID" value="NZ_LSUQ01000010.1"/>
</dbReference>
<comment type="caution">
    <text evidence="3">The sequence shown here is derived from an EMBL/GenBank/DDBJ whole genome shotgun (WGS) entry which is preliminary data.</text>
</comment>
<dbReference type="PROSITE" id="PS51272">
    <property type="entry name" value="SLH"/>
    <property type="match status" value="1"/>
</dbReference>
<proteinExistence type="predicted"/>
<feature type="compositionally biased region" description="Low complexity" evidence="1">
    <location>
        <begin position="244"/>
        <end position="303"/>
    </location>
</feature>
<dbReference type="Pfam" id="PF00395">
    <property type="entry name" value="SLH"/>
    <property type="match status" value="1"/>
</dbReference>
<gene>
    <name evidence="3" type="ORF">AYW79_05145</name>
</gene>
<dbReference type="AlphaFoldDB" id="A0A853KBK8"/>
<evidence type="ECO:0000259" key="2">
    <source>
        <dbReference type="PROSITE" id="PS51272"/>
    </source>
</evidence>
<feature type="region of interest" description="Disordered" evidence="1">
    <location>
        <begin position="244"/>
        <end position="312"/>
    </location>
</feature>
<organism evidence="3 4">
    <name type="scientific">Ferroacidibacillus organovorans</name>
    <dbReference type="NCBI Taxonomy" id="1765683"/>
    <lineage>
        <taxon>Bacteria</taxon>
        <taxon>Bacillati</taxon>
        <taxon>Bacillota</taxon>
        <taxon>Bacilli</taxon>
        <taxon>Bacillales</taxon>
        <taxon>Alicyclobacillaceae</taxon>
        <taxon>Ferroacidibacillus</taxon>
    </lineage>
</organism>
<dbReference type="InterPro" id="IPR051465">
    <property type="entry name" value="Cell_Envelope_Struct_Comp"/>
</dbReference>
<dbReference type="PANTHER" id="PTHR43308">
    <property type="entry name" value="OUTER MEMBRANE PROTEIN ALPHA-RELATED"/>
    <property type="match status" value="1"/>
</dbReference>
<evidence type="ECO:0000256" key="1">
    <source>
        <dbReference type="SAM" id="MobiDB-lite"/>
    </source>
</evidence>
<dbReference type="OrthoDB" id="1877836at2"/>
<feature type="domain" description="SLH" evidence="2">
    <location>
        <begin position="306"/>
        <end position="369"/>
    </location>
</feature>
<reference evidence="3 4" key="1">
    <citation type="submission" date="2016-02" db="EMBL/GenBank/DDBJ databases">
        <title>Draft genome sequence of Acidibacillus ferrooxidans SLC66.</title>
        <authorList>
            <person name="Oliveira G."/>
            <person name="Nancucheo I."/>
            <person name="Dall'Agnol H."/>
            <person name="Johnson B."/>
            <person name="Oliveira R."/>
            <person name="Nunes G.L."/>
            <person name="Tzotzos G."/>
            <person name="Orellana S.C."/>
            <person name="Salim A.C."/>
            <person name="Araujo F.M."/>
        </authorList>
    </citation>
    <scope>NUCLEOTIDE SEQUENCE [LARGE SCALE GENOMIC DNA]</scope>
    <source>
        <strain evidence="3 4">SLC66</strain>
    </source>
</reference>
<dbReference type="EMBL" id="LSUQ01000010">
    <property type="protein sequence ID" value="OAG94406.1"/>
    <property type="molecule type" value="Genomic_DNA"/>
</dbReference>
<evidence type="ECO:0000313" key="3">
    <source>
        <dbReference type="EMBL" id="OAG94406.1"/>
    </source>
</evidence>
<sequence length="371" mass="38838">MSVYRGKHMWIWEVASTLSGDVQSIISLGQRLGIDGFLVKSHDGTTVLSQFSKVVKPLQQAGFMVGAWGFVYGSQPTAEAQAAQQGIDAGADWYVIDAETAYDGKAPEATVFGHALRTKNPHLVIGYAPFAFPSLHPQFPYTAFSAFCDVCLPQIYWAEFGQTVTSAFDQSIAELKPLGHPIAPIGQSFAAATAAEIEQFAVLAHQALCPGISYYDLQSASSVQLQAIKNVTVYPAPSYAHASATSGSTPATSGSTSATSGSTPATSGSTSATSGSTSTPTSAAGSSSASTTPSVTPSPSAVTRSLPVTPSDVSTSDWFYAAVTDLLKLGIVTAYQDGLFKPNETITRAQAADWINRLRIYLEKASGLPIA</sequence>
<protein>
    <recommendedName>
        <fullName evidence="2">SLH domain-containing protein</fullName>
    </recommendedName>
</protein>